<evidence type="ECO:0000313" key="1">
    <source>
        <dbReference type="EMBL" id="SHK93025.1"/>
    </source>
</evidence>
<proteinExistence type="predicted"/>
<protein>
    <submittedName>
        <fullName evidence="1">Uncharacterized protein</fullName>
    </submittedName>
</protein>
<keyword evidence="2" id="KW-1185">Reference proteome</keyword>
<dbReference type="EMBL" id="FRBL01000001">
    <property type="protein sequence ID" value="SHK93025.1"/>
    <property type="molecule type" value="Genomic_DNA"/>
</dbReference>
<name>A0A1M6WHM1_9BACT</name>
<gene>
    <name evidence="1" type="ORF">SAMN05444266_101623</name>
</gene>
<evidence type="ECO:0000313" key="2">
    <source>
        <dbReference type="Proteomes" id="UP000184420"/>
    </source>
</evidence>
<dbReference type="Proteomes" id="UP000184420">
    <property type="component" value="Unassembled WGS sequence"/>
</dbReference>
<dbReference type="AlphaFoldDB" id="A0A1M6WHM1"/>
<sequence length="135" mass="15071">MTNVKSAEQQFAEALTTERFPSVVPISESWYKVALIGLSFSSKNKIGLTSDQYRTLLKTPKEQLSLMQVAVLNNNLLDCNPADLGCHLEEYVILVEESELISDAFNQKAEALREMIMQDFARDKVLSTSQLAAQA</sequence>
<reference evidence="1 2" key="1">
    <citation type="submission" date="2016-11" db="EMBL/GenBank/DDBJ databases">
        <authorList>
            <person name="Jaros S."/>
            <person name="Januszkiewicz K."/>
            <person name="Wedrychowicz H."/>
        </authorList>
    </citation>
    <scope>NUCLEOTIDE SEQUENCE [LARGE SCALE GENOMIC DNA]</scope>
    <source>
        <strain evidence="1 2">DSM 27406</strain>
    </source>
</reference>
<dbReference type="STRING" id="1419482.SAMN05444266_101623"/>
<dbReference type="RefSeq" id="WP_073077900.1">
    <property type="nucleotide sequence ID" value="NZ_FRBL01000001.1"/>
</dbReference>
<accession>A0A1M6WHM1</accession>
<organism evidence="1 2">
    <name type="scientific">Chitinophaga jiangningensis</name>
    <dbReference type="NCBI Taxonomy" id="1419482"/>
    <lineage>
        <taxon>Bacteria</taxon>
        <taxon>Pseudomonadati</taxon>
        <taxon>Bacteroidota</taxon>
        <taxon>Chitinophagia</taxon>
        <taxon>Chitinophagales</taxon>
        <taxon>Chitinophagaceae</taxon>
        <taxon>Chitinophaga</taxon>
    </lineage>
</organism>